<dbReference type="Gene3D" id="3.40.390.10">
    <property type="entry name" value="Collagenase (Catalytic Domain)"/>
    <property type="match status" value="1"/>
</dbReference>
<evidence type="ECO:0000313" key="2">
    <source>
        <dbReference type="EMBL" id="KAA8497556.1"/>
    </source>
</evidence>
<gene>
    <name evidence="2" type="ORF">FVE85_5141</name>
</gene>
<organism evidence="2 3">
    <name type="scientific">Porphyridium purpureum</name>
    <name type="common">Red alga</name>
    <name type="synonym">Porphyridium cruentum</name>
    <dbReference type="NCBI Taxonomy" id="35688"/>
    <lineage>
        <taxon>Eukaryota</taxon>
        <taxon>Rhodophyta</taxon>
        <taxon>Bangiophyceae</taxon>
        <taxon>Porphyridiales</taxon>
        <taxon>Porphyridiaceae</taxon>
        <taxon>Porphyridium</taxon>
    </lineage>
</organism>
<keyword evidence="1" id="KW-0812">Transmembrane</keyword>
<dbReference type="EMBL" id="VRMN01000001">
    <property type="protein sequence ID" value="KAA8497556.1"/>
    <property type="molecule type" value="Genomic_DNA"/>
</dbReference>
<dbReference type="InterPro" id="IPR024079">
    <property type="entry name" value="MetalloPept_cat_dom_sf"/>
</dbReference>
<dbReference type="AlphaFoldDB" id="A0A5J4Z1Q7"/>
<evidence type="ECO:0000256" key="1">
    <source>
        <dbReference type="SAM" id="Phobius"/>
    </source>
</evidence>
<dbReference type="Proteomes" id="UP000324585">
    <property type="component" value="Unassembled WGS sequence"/>
</dbReference>
<reference evidence="2" key="1">
    <citation type="submission" date="2019-09" db="EMBL/GenBank/DDBJ databases">
        <title>Expansion of phycobilisome linker gene families in mesophilic red algae.</title>
        <authorList>
            <person name="Lee J."/>
        </authorList>
    </citation>
    <scope>NUCLEOTIDE SEQUENCE [LARGE SCALE GENOMIC DNA]</scope>
    <source>
        <strain evidence="2">CCMP 1328</strain>
        <tissue evidence="2">Unicellular</tissue>
    </source>
</reference>
<keyword evidence="3" id="KW-1185">Reference proteome</keyword>
<dbReference type="SUPFAM" id="SSF55486">
    <property type="entry name" value="Metalloproteases ('zincins'), catalytic domain"/>
    <property type="match status" value="1"/>
</dbReference>
<dbReference type="GO" id="GO:0008237">
    <property type="term" value="F:metallopeptidase activity"/>
    <property type="evidence" value="ECO:0007669"/>
    <property type="project" value="InterPro"/>
</dbReference>
<sequence length="488" mass="52435">MRNTRQGGVMVVVALVGVAWLGCVLWCRGVMAVGRDGQDEQGLGQAGVLRPAAESRARVRQLAARVVFEYGRPLEDARVIDEHEPHRSRMEAKFDSRVRMLQRSRARDALPDAARSQSILASQRQSQAETVQGSASVFQIAFAGSVPSDARNALREAVQAWADVWPATDGVTLRIEIDWTVLPTGVLAAAGSVRFVPGDGDPLQDNTAYSIAMARSITGDDFGLSSSLPDVSIAFNSRINWNTDTSRAPSAFEYDLETVMLHELAHGLFMDGAVQLDPRSNVVAFGRLGTPARYDNFLGVFTGTNEPESCENGSTTVPADAITSDRLFFMSSNRFGGGNFSLYAPSTYQPGSSVYHFAEDERVVLSDCEGAGIPKESCSDLMTPALPPGYIQHAIGRNTLRLMNSMISTANATGNGFCFVPGGGSSDSDDSQATRIIFISAAALAGVVVLLVGALLIRGHVQRKRAKAEQDEQERHREAAMYAAGAII</sequence>
<dbReference type="OrthoDB" id="73465at2759"/>
<keyword evidence="1" id="KW-0472">Membrane</keyword>
<comment type="caution">
    <text evidence="2">The sequence shown here is derived from an EMBL/GenBank/DDBJ whole genome shotgun (WGS) entry which is preliminary data.</text>
</comment>
<name>A0A5J4Z1Q7_PORPP</name>
<evidence type="ECO:0000313" key="3">
    <source>
        <dbReference type="Proteomes" id="UP000324585"/>
    </source>
</evidence>
<dbReference type="PROSITE" id="PS51257">
    <property type="entry name" value="PROKAR_LIPOPROTEIN"/>
    <property type="match status" value="1"/>
</dbReference>
<proteinExistence type="predicted"/>
<feature type="transmembrane region" description="Helical" evidence="1">
    <location>
        <begin position="436"/>
        <end position="457"/>
    </location>
</feature>
<protein>
    <submittedName>
        <fullName evidence="2">Uncharacterized protein</fullName>
    </submittedName>
</protein>
<accession>A0A5J4Z1Q7</accession>
<keyword evidence="1" id="KW-1133">Transmembrane helix</keyword>